<dbReference type="GO" id="GO:0005829">
    <property type="term" value="C:cytosol"/>
    <property type="evidence" value="ECO:0007669"/>
    <property type="project" value="TreeGrafter"/>
</dbReference>
<dbReference type="OrthoDB" id="9781678at2"/>
<dbReference type="Pfam" id="PF13936">
    <property type="entry name" value="HTH_38"/>
    <property type="match status" value="1"/>
</dbReference>
<proteinExistence type="predicted"/>
<organism evidence="3 4">
    <name type="scientific">Levilactobacillus parabrevis ATCC 53295</name>
    <dbReference type="NCBI Taxonomy" id="1267003"/>
    <lineage>
        <taxon>Bacteria</taxon>
        <taxon>Bacillati</taxon>
        <taxon>Bacillota</taxon>
        <taxon>Bacilli</taxon>
        <taxon>Lactobacillales</taxon>
        <taxon>Lactobacillaceae</taxon>
        <taxon>Levilactobacillus</taxon>
    </lineage>
</organism>
<dbReference type="GO" id="GO:0015074">
    <property type="term" value="P:DNA integration"/>
    <property type="evidence" value="ECO:0007669"/>
    <property type="project" value="InterPro"/>
</dbReference>
<comment type="caution">
    <text evidence="3">The sequence shown here is derived from an EMBL/GenBank/DDBJ whole genome shotgun (WGS) entry which is preliminary data.</text>
</comment>
<dbReference type="PANTHER" id="PTHR10948">
    <property type="entry name" value="TRANSPOSASE"/>
    <property type="match status" value="1"/>
</dbReference>
<keyword evidence="4" id="KW-1185">Reference proteome</keyword>
<evidence type="ECO:0000259" key="2">
    <source>
        <dbReference type="PROSITE" id="PS50994"/>
    </source>
</evidence>
<dbReference type="InterPro" id="IPR012337">
    <property type="entry name" value="RNaseH-like_sf"/>
</dbReference>
<evidence type="ECO:0000313" key="4">
    <source>
        <dbReference type="Proteomes" id="UP000051176"/>
    </source>
</evidence>
<dbReference type="eggNOG" id="COG2826">
    <property type="taxonomic scope" value="Bacteria"/>
</dbReference>
<dbReference type="Gene3D" id="3.30.420.10">
    <property type="entry name" value="Ribonuclease H-like superfamily/Ribonuclease H"/>
    <property type="match status" value="1"/>
</dbReference>
<dbReference type="GO" id="GO:0003676">
    <property type="term" value="F:nucleic acid binding"/>
    <property type="evidence" value="ECO:0007669"/>
    <property type="project" value="InterPro"/>
</dbReference>
<dbReference type="GO" id="GO:0004803">
    <property type="term" value="F:transposase activity"/>
    <property type="evidence" value="ECO:0007669"/>
    <property type="project" value="TreeGrafter"/>
</dbReference>
<dbReference type="EMBL" id="AZCZ01000097">
    <property type="protein sequence ID" value="KRK32465.1"/>
    <property type="molecule type" value="Genomic_DNA"/>
</dbReference>
<dbReference type="SUPFAM" id="SSF53098">
    <property type="entry name" value="Ribonuclease H-like"/>
    <property type="match status" value="1"/>
</dbReference>
<name>A0A0R1GKN0_9LACO</name>
<gene>
    <name evidence="3" type="ORF">FD07_GL002330</name>
</gene>
<dbReference type="GO" id="GO:0032196">
    <property type="term" value="P:transposition"/>
    <property type="evidence" value="ECO:0007669"/>
    <property type="project" value="TreeGrafter"/>
</dbReference>
<feature type="domain" description="Integrase catalytic" evidence="2">
    <location>
        <begin position="180"/>
        <end position="342"/>
    </location>
</feature>
<reference evidence="3 4" key="1">
    <citation type="journal article" date="2015" name="Genome Announc.">
        <title>Expanding the biotechnology potential of lactobacilli through comparative genomics of 213 strains and associated genera.</title>
        <authorList>
            <person name="Sun Z."/>
            <person name="Harris H.M."/>
            <person name="McCann A."/>
            <person name="Guo C."/>
            <person name="Argimon S."/>
            <person name="Zhang W."/>
            <person name="Yang X."/>
            <person name="Jeffery I.B."/>
            <person name="Cooney J.C."/>
            <person name="Kagawa T.F."/>
            <person name="Liu W."/>
            <person name="Song Y."/>
            <person name="Salvetti E."/>
            <person name="Wrobel A."/>
            <person name="Rasinkangas P."/>
            <person name="Parkhill J."/>
            <person name="Rea M.C."/>
            <person name="O'Sullivan O."/>
            <person name="Ritari J."/>
            <person name="Douillard F.P."/>
            <person name="Paul Ross R."/>
            <person name="Yang R."/>
            <person name="Briner A.E."/>
            <person name="Felis G.E."/>
            <person name="de Vos W.M."/>
            <person name="Barrangou R."/>
            <person name="Klaenhammer T.R."/>
            <person name="Caufield P.W."/>
            <person name="Cui Y."/>
            <person name="Zhang H."/>
            <person name="O'Toole P.W."/>
        </authorList>
    </citation>
    <scope>NUCLEOTIDE SEQUENCE [LARGE SCALE GENOMIC DNA]</scope>
    <source>
        <strain evidence="3 4">ATCC 53295</strain>
    </source>
</reference>
<evidence type="ECO:0000256" key="1">
    <source>
        <dbReference type="ARBA" id="ARBA00023172"/>
    </source>
</evidence>
<dbReference type="InterPro" id="IPR036397">
    <property type="entry name" value="RNaseH_sf"/>
</dbReference>
<dbReference type="InterPro" id="IPR053392">
    <property type="entry name" value="Transposase_IS30-like"/>
</dbReference>
<dbReference type="AlphaFoldDB" id="A0A0R1GKN0"/>
<dbReference type="PROSITE" id="PS50994">
    <property type="entry name" value="INTEGRASE"/>
    <property type="match status" value="1"/>
</dbReference>
<sequence length="343" mass="39298">MQEQLTMNRPKGHHLTLKERGNIEVYFNHDRYSRRKIADLIGVSAQTINNEIKRGLVTNKQLVNGQKKFYEVYVAELAEQRYHEKRKACHRPCKFYQVLAFLAFFVEHFKTDGWAPDVAIGRAKALGLFHSDEMVCTKTLYKYIDEQLLEVRNLDLTEKMSRRLPKHAPHKNSRLPGLSIEERPAEVATRKEFGHFEIDTIVGKRDGQESVIMTLIERQTRFQIIRLVDGRDADSVAYSMQSIITEYGDVIKSVTADNGPEFTTLSQVLESVAPVYFTHPYTSSERGTNEAHNRMVRRDFPKGESLDVVSPADVAKTADKLNNMPRRQLDYRSPAECFAAACG</sequence>
<dbReference type="InterPro" id="IPR051917">
    <property type="entry name" value="Transposase-Integrase"/>
</dbReference>
<dbReference type="PATRIC" id="fig|1267003.4.peg.2461"/>
<dbReference type="Proteomes" id="UP000051176">
    <property type="component" value="Unassembled WGS sequence"/>
</dbReference>
<evidence type="ECO:0000313" key="3">
    <source>
        <dbReference type="EMBL" id="KRK32465.1"/>
    </source>
</evidence>
<protein>
    <submittedName>
        <fullName evidence="3">Transposase</fullName>
    </submittedName>
</protein>
<dbReference type="InterPro" id="IPR025246">
    <property type="entry name" value="IS30-like_HTH"/>
</dbReference>
<dbReference type="PANTHER" id="PTHR10948:SF23">
    <property type="entry name" value="TRANSPOSASE INSI FOR INSERTION SEQUENCE ELEMENT IS30A-RELATED"/>
    <property type="match status" value="1"/>
</dbReference>
<keyword evidence="1" id="KW-0233">DNA recombination</keyword>
<dbReference type="GO" id="GO:0006310">
    <property type="term" value="P:DNA recombination"/>
    <property type="evidence" value="ECO:0007669"/>
    <property type="project" value="UniProtKB-KW"/>
</dbReference>
<dbReference type="NCBIfam" id="NF033563">
    <property type="entry name" value="transpos_IS30"/>
    <property type="match status" value="1"/>
</dbReference>
<dbReference type="RefSeq" id="WP_056990136.1">
    <property type="nucleotide sequence ID" value="NZ_AZCZ01000097.1"/>
</dbReference>
<accession>A0A0R1GKN0</accession>
<dbReference type="InterPro" id="IPR001584">
    <property type="entry name" value="Integrase_cat-core"/>
</dbReference>